<dbReference type="EMBL" id="SGKU01000026">
    <property type="protein sequence ID" value="NFA42933.1"/>
    <property type="molecule type" value="Genomic_DNA"/>
</dbReference>
<dbReference type="InterPro" id="IPR051450">
    <property type="entry name" value="Gfo/Idh/MocA_Oxidoreductases"/>
</dbReference>
<dbReference type="InterPro" id="IPR036291">
    <property type="entry name" value="NAD(P)-bd_dom_sf"/>
</dbReference>
<evidence type="ECO:0000313" key="3">
    <source>
        <dbReference type="EMBL" id="NFA42933.1"/>
    </source>
</evidence>
<protein>
    <submittedName>
        <fullName evidence="3">Uncharacterized protein</fullName>
    </submittedName>
</protein>
<accession>A0A6M0SNQ8</accession>
<sequence>MEKLIKCRRQPFKYRKVIYKNTVNILERTGKVINVENKHKKRVLVCGTRFGQFYLEAITRNSDRFELVGILANGSERSIKCAERYNTQLFTNINDIPKSIDFACVVVKSSVMGGEGTTITLDLLNRGVSVLLEQPVHYKDIKECAKIANKNKLVFIVGNLYSNLESTKDFIKSAKKLTSTYSPNYIEVKFATQVSYPLARYLVEIFSMARTIEFNDNMKNCGNLQLVTGSISGVPLMISADNRLDPKSPDSYLSMFHQISIGFESGTLMLSETFGNTLWIPSLYIEDDKEAVGNYPFLETENLLDKTSFFINENSNKSYNDLFKETWVQAVFEDICLIDKYISNKNKVNYGSYIQRELRLANIWQNIMDKLGYPSIKDKDDYKFIKIEKL</sequence>
<dbReference type="PANTHER" id="PTHR43377:SF1">
    <property type="entry name" value="BILIVERDIN REDUCTASE A"/>
    <property type="match status" value="1"/>
</dbReference>
<evidence type="ECO:0000259" key="2">
    <source>
        <dbReference type="Pfam" id="PF21390"/>
    </source>
</evidence>
<dbReference type="InterPro" id="IPR048655">
    <property type="entry name" value="Irp3-like_C"/>
</dbReference>
<name>A0A6M0SNQ8_CLOBO</name>
<feature type="domain" description="Gfo/Idh/MocA-like oxidoreductase N-terminal" evidence="1">
    <location>
        <begin position="42"/>
        <end position="158"/>
    </location>
</feature>
<dbReference type="NCBIfam" id="TIGR01761">
    <property type="entry name" value="thiaz-red"/>
    <property type="match status" value="1"/>
</dbReference>
<dbReference type="Proteomes" id="UP000472355">
    <property type="component" value="Unassembled WGS sequence"/>
</dbReference>
<feature type="domain" description="Thiazolinyl imine reductase-like C-terminal" evidence="2">
    <location>
        <begin position="218"/>
        <end position="279"/>
    </location>
</feature>
<dbReference type="Gene3D" id="3.30.360.10">
    <property type="entry name" value="Dihydrodipicolinate Reductase, domain 2"/>
    <property type="match status" value="1"/>
</dbReference>
<evidence type="ECO:0000259" key="1">
    <source>
        <dbReference type="Pfam" id="PF01408"/>
    </source>
</evidence>
<dbReference type="Pfam" id="PF21390">
    <property type="entry name" value="Irp3-like_C"/>
    <property type="match status" value="1"/>
</dbReference>
<organism evidence="3 4">
    <name type="scientific">Clostridium botulinum</name>
    <dbReference type="NCBI Taxonomy" id="1491"/>
    <lineage>
        <taxon>Bacteria</taxon>
        <taxon>Bacillati</taxon>
        <taxon>Bacillota</taxon>
        <taxon>Clostridia</taxon>
        <taxon>Eubacteriales</taxon>
        <taxon>Clostridiaceae</taxon>
        <taxon>Clostridium</taxon>
    </lineage>
</organism>
<dbReference type="Pfam" id="PF01408">
    <property type="entry name" value="GFO_IDH_MocA"/>
    <property type="match status" value="1"/>
</dbReference>
<comment type="caution">
    <text evidence="3">The sequence shown here is derived from an EMBL/GenBank/DDBJ whole genome shotgun (WGS) entry which is preliminary data.</text>
</comment>
<dbReference type="AlphaFoldDB" id="A0A6M0SNQ8"/>
<proteinExistence type="predicted"/>
<dbReference type="Gene3D" id="3.40.50.720">
    <property type="entry name" value="NAD(P)-binding Rossmann-like Domain"/>
    <property type="match status" value="1"/>
</dbReference>
<gene>
    <name evidence="3" type="ORF">EXM65_10185</name>
</gene>
<dbReference type="PANTHER" id="PTHR43377">
    <property type="entry name" value="BILIVERDIN REDUCTASE A"/>
    <property type="match status" value="1"/>
</dbReference>
<evidence type="ECO:0000313" key="4">
    <source>
        <dbReference type="Proteomes" id="UP000472355"/>
    </source>
</evidence>
<dbReference type="GO" id="GO:0000166">
    <property type="term" value="F:nucleotide binding"/>
    <property type="evidence" value="ECO:0007669"/>
    <property type="project" value="InterPro"/>
</dbReference>
<dbReference type="InterPro" id="IPR000683">
    <property type="entry name" value="Gfo/Idh/MocA-like_OxRdtase_N"/>
</dbReference>
<dbReference type="SUPFAM" id="SSF51735">
    <property type="entry name" value="NAD(P)-binding Rossmann-fold domains"/>
    <property type="match status" value="1"/>
</dbReference>
<dbReference type="InterPro" id="IPR010091">
    <property type="entry name" value="Thiazolinyl_imide_reductase"/>
</dbReference>
<reference evidence="3 4" key="1">
    <citation type="submission" date="2019-02" db="EMBL/GenBank/DDBJ databases">
        <title>Genome sequencing of Clostridium botulinum clinical isolates.</title>
        <authorList>
            <person name="Brunt J."/>
            <person name="Van Vliet A.H.M."/>
            <person name="Stringer S.C."/>
            <person name="Grant K.A."/>
            <person name="Carter A.C."/>
            <person name="Peck M.W."/>
        </authorList>
    </citation>
    <scope>NUCLEOTIDE SEQUENCE [LARGE SCALE GENOMIC DNA]</scope>
    <source>
        <strain evidence="3 4">H113700579</strain>
    </source>
</reference>